<feature type="region of interest" description="Disordered" evidence="1">
    <location>
        <begin position="1"/>
        <end position="76"/>
    </location>
</feature>
<dbReference type="AlphaFoldDB" id="A0A6G1GIP3"/>
<name>A0A6G1GIP3_9PEZI</name>
<organism evidence="3 4">
    <name type="scientific">Aulographum hederae CBS 113979</name>
    <dbReference type="NCBI Taxonomy" id="1176131"/>
    <lineage>
        <taxon>Eukaryota</taxon>
        <taxon>Fungi</taxon>
        <taxon>Dikarya</taxon>
        <taxon>Ascomycota</taxon>
        <taxon>Pezizomycotina</taxon>
        <taxon>Dothideomycetes</taxon>
        <taxon>Pleosporomycetidae</taxon>
        <taxon>Aulographales</taxon>
        <taxon>Aulographaceae</taxon>
    </lineage>
</organism>
<reference evidence="3" key="1">
    <citation type="journal article" date="2020" name="Stud. Mycol.">
        <title>101 Dothideomycetes genomes: a test case for predicting lifestyles and emergence of pathogens.</title>
        <authorList>
            <person name="Haridas S."/>
            <person name="Albert R."/>
            <person name="Binder M."/>
            <person name="Bloem J."/>
            <person name="Labutti K."/>
            <person name="Salamov A."/>
            <person name="Andreopoulos B."/>
            <person name="Baker S."/>
            <person name="Barry K."/>
            <person name="Bills G."/>
            <person name="Bluhm B."/>
            <person name="Cannon C."/>
            <person name="Castanera R."/>
            <person name="Culley D."/>
            <person name="Daum C."/>
            <person name="Ezra D."/>
            <person name="Gonzalez J."/>
            <person name="Henrissat B."/>
            <person name="Kuo A."/>
            <person name="Liang C."/>
            <person name="Lipzen A."/>
            <person name="Lutzoni F."/>
            <person name="Magnuson J."/>
            <person name="Mondo S."/>
            <person name="Nolan M."/>
            <person name="Ohm R."/>
            <person name="Pangilinan J."/>
            <person name="Park H.-J."/>
            <person name="Ramirez L."/>
            <person name="Alfaro M."/>
            <person name="Sun H."/>
            <person name="Tritt A."/>
            <person name="Yoshinaga Y."/>
            <person name="Zwiers L.-H."/>
            <person name="Turgeon B."/>
            <person name="Goodwin S."/>
            <person name="Spatafora J."/>
            <person name="Crous P."/>
            <person name="Grigoriev I."/>
        </authorList>
    </citation>
    <scope>NUCLEOTIDE SEQUENCE</scope>
    <source>
        <strain evidence="3">CBS 113979</strain>
    </source>
</reference>
<accession>A0A6G1GIP3</accession>
<feature type="transmembrane region" description="Helical" evidence="2">
    <location>
        <begin position="189"/>
        <end position="216"/>
    </location>
</feature>
<evidence type="ECO:0000256" key="2">
    <source>
        <dbReference type="SAM" id="Phobius"/>
    </source>
</evidence>
<evidence type="ECO:0000256" key="1">
    <source>
        <dbReference type="SAM" id="MobiDB-lite"/>
    </source>
</evidence>
<gene>
    <name evidence="3" type="ORF">K402DRAFT_265846</name>
</gene>
<evidence type="ECO:0000313" key="3">
    <source>
        <dbReference type="EMBL" id="KAF1980806.1"/>
    </source>
</evidence>
<feature type="compositionally biased region" description="Basic residues" evidence="1">
    <location>
        <begin position="1"/>
        <end position="12"/>
    </location>
</feature>
<keyword evidence="2" id="KW-0472">Membrane</keyword>
<feature type="compositionally biased region" description="Pro residues" evidence="1">
    <location>
        <begin position="57"/>
        <end position="72"/>
    </location>
</feature>
<protein>
    <submittedName>
        <fullName evidence="3">Uncharacterized protein</fullName>
    </submittedName>
</protein>
<feature type="transmembrane region" description="Helical" evidence="2">
    <location>
        <begin position="291"/>
        <end position="315"/>
    </location>
</feature>
<keyword evidence="2" id="KW-1133">Transmembrane helix</keyword>
<proteinExistence type="predicted"/>
<dbReference type="Proteomes" id="UP000800041">
    <property type="component" value="Unassembled WGS sequence"/>
</dbReference>
<keyword evidence="2" id="KW-0812">Transmembrane</keyword>
<dbReference type="EMBL" id="ML977219">
    <property type="protein sequence ID" value="KAF1980806.1"/>
    <property type="molecule type" value="Genomic_DNA"/>
</dbReference>
<evidence type="ECO:0000313" key="4">
    <source>
        <dbReference type="Proteomes" id="UP000800041"/>
    </source>
</evidence>
<feature type="transmembrane region" description="Helical" evidence="2">
    <location>
        <begin position="258"/>
        <end position="279"/>
    </location>
</feature>
<keyword evidence="4" id="KW-1185">Reference proteome</keyword>
<sequence length="368" mass="40744">MSHTVRPPRSRAKPLPPPPMLPRRYSSSRTSNRRRSSMPSRYYALPTIPESVRSARTPPPLPPRREAPPPPAREVAPGSILRHQQYSTYTPTIIPSPIVSSPNIPAHIPASTARPTPLKPLPLHKSPLLPLFTLRSLLHLFFLISLGVAYTTRRLSYTPIVSIKTGQFTTTKVGKVAFGDGVLMPLLRWRGVCLVGLVVVGVCFLGDCGSFVGVGVRMGGKGFGMGKQRGREGGYEVVGDDGRKTEKKRKVWRWLGRGWIFFNIAVLAMWGIVLVAVLWDIDLKAFPGSGILVGMVVFMILVSVGMLWYSCWFYFRFDAKDGSGEEMDSEKSRFSGSSMETADGNEWLQEANFTVAPRMSTTPLARWG</sequence>